<dbReference type="PANTHER" id="PTHR44314">
    <property type="entry name" value="CILIA- AND FLAGELLA-ASSOCIATED PROTEIN 70"/>
    <property type="match status" value="1"/>
</dbReference>
<accession>A0A8J6E8S9</accession>
<dbReference type="InterPro" id="IPR011990">
    <property type="entry name" value="TPR-like_helical_dom_sf"/>
</dbReference>
<keyword evidence="4" id="KW-1185">Reference proteome</keyword>
<protein>
    <recommendedName>
        <fullName evidence="5">Tetratricopeptide repeat protein 18</fullName>
    </recommendedName>
</protein>
<dbReference type="EMBL" id="WNTK01013065">
    <property type="protein sequence ID" value="KAG9462188.1"/>
    <property type="molecule type" value="Genomic_DNA"/>
</dbReference>
<dbReference type="PANTHER" id="PTHR44314:SF1">
    <property type="entry name" value="CILIA- AND FLAGELLA-ASSOCIATED PROTEIN 70"/>
    <property type="match status" value="1"/>
</dbReference>
<dbReference type="SUPFAM" id="SSF48452">
    <property type="entry name" value="TPR-like"/>
    <property type="match status" value="1"/>
</dbReference>
<sequence length="106" mass="12048">FEKAKNTYLLACKRSPTCLTWLGAGIACYRLEELQEAEDALSEANSLNNSNVEVWGYLTLVCLKSGRQLEAEQSYKYTRKLNLQDQTLMTEIQQLQEMVGFGDPSF</sequence>
<evidence type="ECO:0000313" key="4">
    <source>
        <dbReference type="Proteomes" id="UP000770717"/>
    </source>
</evidence>
<dbReference type="Proteomes" id="UP000770717">
    <property type="component" value="Unassembled WGS sequence"/>
</dbReference>
<evidence type="ECO:0008006" key="5">
    <source>
        <dbReference type="Google" id="ProtNLM"/>
    </source>
</evidence>
<evidence type="ECO:0000256" key="2">
    <source>
        <dbReference type="ARBA" id="ARBA00022803"/>
    </source>
</evidence>
<name>A0A8J6E8S9_ELECQ</name>
<evidence type="ECO:0000256" key="1">
    <source>
        <dbReference type="ARBA" id="ARBA00022737"/>
    </source>
</evidence>
<organism evidence="3 4">
    <name type="scientific">Eleutherodactylus coqui</name>
    <name type="common">Puerto Rican coqui</name>
    <dbReference type="NCBI Taxonomy" id="57060"/>
    <lineage>
        <taxon>Eukaryota</taxon>
        <taxon>Metazoa</taxon>
        <taxon>Chordata</taxon>
        <taxon>Craniata</taxon>
        <taxon>Vertebrata</taxon>
        <taxon>Euteleostomi</taxon>
        <taxon>Amphibia</taxon>
        <taxon>Batrachia</taxon>
        <taxon>Anura</taxon>
        <taxon>Neobatrachia</taxon>
        <taxon>Hyloidea</taxon>
        <taxon>Eleutherodactylidae</taxon>
        <taxon>Eleutherodactylinae</taxon>
        <taxon>Eleutherodactylus</taxon>
        <taxon>Eleutherodactylus</taxon>
    </lineage>
</organism>
<dbReference type="GO" id="GO:0070062">
    <property type="term" value="C:extracellular exosome"/>
    <property type="evidence" value="ECO:0007669"/>
    <property type="project" value="TreeGrafter"/>
</dbReference>
<keyword evidence="2" id="KW-0802">TPR repeat</keyword>
<evidence type="ECO:0000313" key="3">
    <source>
        <dbReference type="EMBL" id="KAG9462188.1"/>
    </source>
</evidence>
<comment type="caution">
    <text evidence="3">The sequence shown here is derived from an EMBL/GenBank/DDBJ whole genome shotgun (WGS) entry which is preliminary data.</text>
</comment>
<reference evidence="3" key="1">
    <citation type="thesis" date="2020" institute="ProQuest LLC" country="789 East Eisenhower Parkway, Ann Arbor, MI, USA">
        <title>Comparative Genomics and Chromosome Evolution.</title>
        <authorList>
            <person name="Mudd A.B."/>
        </authorList>
    </citation>
    <scope>NUCLEOTIDE SEQUENCE</scope>
    <source>
        <strain evidence="3">HN-11 Male</strain>
        <tissue evidence="3">Kidney and liver</tissue>
    </source>
</reference>
<keyword evidence="1" id="KW-0677">Repeat</keyword>
<dbReference type="Gene3D" id="1.25.40.10">
    <property type="entry name" value="Tetratricopeptide repeat domain"/>
    <property type="match status" value="1"/>
</dbReference>
<gene>
    <name evidence="3" type="ORF">GDO78_014758</name>
</gene>
<dbReference type="GO" id="GO:0031514">
    <property type="term" value="C:motile cilium"/>
    <property type="evidence" value="ECO:0007669"/>
    <property type="project" value="TreeGrafter"/>
</dbReference>
<feature type="non-terminal residue" evidence="3">
    <location>
        <position position="106"/>
    </location>
</feature>
<dbReference type="InterPro" id="IPR052628">
    <property type="entry name" value="CFAP70"/>
</dbReference>
<proteinExistence type="predicted"/>
<dbReference type="OrthoDB" id="10262375at2759"/>
<dbReference type="GO" id="GO:0003341">
    <property type="term" value="P:cilium movement"/>
    <property type="evidence" value="ECO:0007669"/>
    <property type="project" value="TreeGrafter"/>
</dbReference>
<dbReference type="GO" id="GO:0060271">
    <property type="term" value="P:cilium assembly"/>
    <property type="evidence" value="ECO:0007669"/>
    <property type="project" value="TreeGrafter"/>
</dbReference>
<dbReference type="AlphaFoldDB" id="A0A8J6E8S9"/>